<dbReference type="Pfam" id="PF08245">
    <property type="entry name" value="Mur_ligase_M"/>
    <property type="match status" value="1"/>
</dbReference>
<evidence type="ECO:0000259" key="1">
    <source>
        <dbReference type="Pfam" id="PF02875"/>
    </source>
</evidence>
<dbReference type="RefSeq" id="WP_197454616.1">
    <property type="nucleotide sequence ID" value="NZ_CP151726.1"/>
</dbReference>
<keyword evidence="3" id="KW-0436">Ligase</keyword>
<dbReference type="InterPro" id="IPR035911">
    <property type="entry name" value="MurE/MurF_N"/>
</dbReference>
<organism evidence="3 4">
    <name type="scientific">Stieleria varia</name>
    <dbReference type="NCBI Taxonomy" id="2528005"/>
    <lineage>
        <taxon>Bacteria</taxon>
        <taxon>Pseudomonadati</taxon>
        <taxon>Planctomycetota</taxon>
        <taxon>Planctomycetia</taxon>
        <taxon>Pirellulales</taxon>
        <taxon>Pirellulaceae</taxon>
        <taxon>Stieleria</taxon>
    </lineage>
</organism>
<dbReference type="GO" id="GO:0005524">
    <property type="term" value="F:ATP binding"/>
    <property type="evidence" value="ECO:0007669"/>
    <property type="project" value="InterPro"/>
</dbReference>
<dbReference type="PANTHER" id="PTHR23135:SF4">
    <property type="entry name" value="UDP-N-ACETYLMURAMOYL-L-ALANYL-D-GLUTAMATE--2,6-DIAMINOPIMELATE LIGASE MURE HOMOLOG, CHLOROPLASTIC"/>
    <property type="match status" value="1"/>
</dbReference>
<accession>A0A5C6B0N2</accession>
<dbReference type="AlphaFoldDB" id="A0A5C6B0N2"/>
<dbReference type="Pfam" id="PF02875">
    <property type="entry name" value="Mur_ligase_C"/>
    <property type="match status" value="1"/>
</dbReference>
<dbReference type="SUPFAM" id="SSF53623">
    <property type="entry name" value="MurD-like peptide ligases, catalytic domain"/>
    <property type="match status" value="1"/>
</dbReference>
<dbReference type="Gene3D" id="3.90.190.20">
    <property type="entry name" value="Mur ligase, C-terminal domain"/>
    <property type="match status" value="1"/>
</dbReference>
<reference evidence="3 4" key="1">
    <citation type="submission" date="2019-02" db="EMBL/GenBank/DDBJ databases">
        <title>Deep-cultivation of Planctomycetes and their phenomic and genomic characterization uncovers novel biology.</title>
        <authorList>
            <person name="Wiegand S."/>
            <person name="Jogler M."/>
            <person name="Boedeker C."/>
            <person name="Pinto D."/>
            <person name="Vollmers J."/>
            <person name="Rivas-Marin E."/>
            <person name="Kohn T."/>
            <person name="Peeters S.H."/>
            <person name="Heuer A."/>
            <person name="Rast P."/>
            <person name="Oberbeckmann S."/>
            <person name="Bunk B."/>
            <person name="Jeske O."/>
            <person name="Meyerdierks A."/>
            <person name="Storesund J.E."/>
            <person name="Kallscheuer N."/>
            <person name="Luecker S."/>
            <person name="Lage O.M."/>
            <person name="Pohl T."/>
            <person name="Merkel B.J."/>
            <person name="Hornburger P."/>
            <person name="Mueller R.-W."/>
            <person name="Bruemmer F."/>
            <person name="Labrenz M."/>
            <person name="Spormann A.M."/>
            <person name="Op Den Camp H."/>
            <person name="Overmann J."/>
            <person name="Amann R."/>
            <person name="Jetten M.S.M."/>
            <person name="Mascher T."/>
            <person name="Medema M.H."/>
            <person name="Devos D.P."/>
            <person name="Kaster A.-K."/>
            <person name="Ovreas L."/>
            <person name="Rohde M."/>
            <person name="Galperin M.Y."/>
            <person name="Jogler C."/>
        </authorList>
    </citation>
    <scope>NUCLEOTIDE SEQUENCE [LARGE SCALE GENOMIC DNA]</scope>
    <source>
        <strain evidence="3 4">Pla52n</strain>
    </source>
</reference>
<feature type="domain" description="Mur ligase central" evidence="2">
    <location>
        <begin position="145"/>
        <end position="234"/>
    </location>
</feature>
<dbReference type="EC" id="6.3.2.7" evidence="3"/>
<dbReference type="InterPro" id="IPR036615">
    <property type="entry name" value="Mur_ligase_C_dom_sf"/>
</dbReference>
<dbReference type="GO" id="GO:0047482">
    <property type="term" value="F:UDP-N-acetylmuramoyl-L-alanyl-D-glutamate-L-lysine ligase activity"/>
    <property type="evidence" value="ECO:0007669"/>
    <property type="project" value="UniProtKB-EC"/>
</dbReference>
<evidence type="ECO:0000259" key="2">
    <source>
        <dbReference type="Pfam" id="PF08245"/>
    </source>
</evidence>
<sequence length="534" mass="57019">MRQSNNARDCHSISISTVSGQVSESLQAEDGVQHDATDCQTLSLASILPDQRFFGGDDIAFTEIASSPQTCQPGQLVIYQIGVHDPSEIAAQAMARGAAGILTEQLIPCPLPQCIVGSVPSALGVIQREILGRPDTKLLTIGVLGSTGKTSTSLLVASLLRNQKIRVAYQTDLGCCDGVLSETPDSELQTETQWLTWLADSVDSGSQAAVMELRDDALRQGRFEQIEFDVLIVTGAAELASDFGPCGLQCALESLAPSGVIIAPADDPKTMRPILDSGCRVVTYSATGPADFSVTLIEQSCGMTTLLLTSTELSTMLETPLCGSAMAANIAATATLGVLLDQPLYEVAESISKFRELPGRGQRLSDYGFATVLIDAGGSPERVASTIRNAYHTRAGGKLWCVMAMADQDSDSELAIYGQTMERFVDHCIVSCDGANKTGFLRQSHAILDGVQKCAAMRLVADWQRAVRWAVAEAKPRDTILVIGGLSGKSPRTQRTTIETITEWVESERAAMEEPAEPVSRTTAEPIKLSIFRG</sequence>
<proteinExistence type="predicted"/>
<evidence type="ECO:0000313" key="4">
    <source>
        <dbReference type="Proteomes" id="UP000320176"/>
    </source>
</evidence>
<dbReference type="InterPro" id="IPR036565">
    <property type="entry name" value="Mur-like_cat_sf"/>
</dbReference>
<feature type="domain" description="Mur ligase C-terminal" evidence="1">
    <location>
        <begin position="359"/>
        <end position="484"/>
    </location>
</feature>
<comment type="caution">
    <text evidence="3">The sequence shown here is derived from an EMBL/GenBank/DDBJ whole genome shotgun (WGS) entry which is preliminary data.</text>
</comment>
<dbReference type="Proteomes" id="UP000320176">
    <property type="component" value="Unassembled WGS sequence"/>
</dbReference>
<gene>
    <name evidence="3" type="ORF">Pla52n_29970</name>
</gene>
<dbReference type="EMBL" id="SJPN01000003">
    <property type="protein sequence ID" value="TWU04952.1"/>
    <property type="molecule type" value="Genomic_DNA"/>
</dbReference>
<dbReference type="SUPFAM" id="SSF53244">
    <property type="entry name" value="MurD-like peptide ligases, peptide-binding domain"/>
    <property type="match status" value="1"/>
</dbReference>
<dbReference type="InterPro" id="IPR004101">
    <property type="entry name" value="Mur_ligase_C"/>
</dbReference>
<name>A0A5C6B0N2_9BACT</name>
<keyword evidence="4" id="KW-1185">Reference proteome</keyword>
<dbReference type="PANTHER" id="PTHR23135">
    <property type="entry name" value="MUR LIGASE FAMILY MEMBER"/>
    <property type="match status" value="1"/>
</dbReference>
<dbReference type="Gene3D" id="3.40.1190.10">
    <property type="entry name" value="Mur-like, catalytic domain"/>
    <property type="match status" value="1"/>
</dbReference>
<dbReference type="SUPFAM" id="SSF63418">
    <property type="entry name" value="MurE/MurF N-terminal domain"/>
    <property type="match status" value="1"/>
</dbReference>
<evidence type="ECO:0000313" key="3">
    <source>
        <dbReference type="EMBL" id="TWU04952.1"/>
    </source>
</evidence>
<protein>
    <submittedName>
        <fullName evidence="3">MurE-like ligase</fullName>
        <ecNumber evidence="3">6.3.2.7</ecNumber>
    </submittedName>
</protein>
<dbReference type="InterPro" id="IPR013221">
    <property type="entry name" value="Mur_ligase_cen"/>
</dbReference>